<evidence type="ECO:0000313" key="3">
    <source>
        <dbReference type="EMBL" id="AIG64483.1"/>
    </source>
</evidence>
<organism evidence="3 4">
    <name type="scientific">Corynebacterium atypicum</name>
    <dbReference type="NCBI Taxonomy" id="191610"/>
    <lineage>
        <taxon>Bacteria</taxon>
        <taxon>Bacillati</taxon>
        <taxon>Actinomycetota</taxon>
        <taxon>Actinomycetes</taxon>
        <taxon>Mycobacteriales</taxon>
        <taxon>Corynebacteriaceae</taxon>
        <taxon>Corynebacterium</taxon>
    </lineage>
</organism>
<protein>
    <recommendedName>
        <fullName evidence="2">AB hydrolase-1 domain-containing protein</fullName>
    </recommendedName>
</protein>
<dbReference type="PANTHER" id="PTHR43798:SF31">
    <property type="entry name" value="AB HYDROLASE SUPERFAMILY PROTEIN YCLE"/>
    <property type="match status" value="1"/>
</dbReference>
<accession>A0ABN4DE03</accession>
<sequence>MALLRSWLLRLTPSGRRTLALEQGALHSRTRRPGLTDVSAEGFAASTDGVMVRWDAKGPGAEEPAQATVLFLHGFTLAGESFYRQVDHLRDTHPRVRCVAPDLRGHGRTGPCEPDMCTVDGFADDALAALADADHGTGPVILVGHSLGGLAAFNLLRRCPESVRRRIAGIVVVATSIEALADQGVPQILASPAARAVYEAVEASPKQADKFRNEATKMLAPGLAVGVFHRPTGYQLVQFHAAMIHETPLETFVGFFDSLQTHDELAAGEFLADVDGFIITGTEDNVTPASQARRIQEVWPRAKRLAVLDAGHMVVLEAPAVVNKALDLLLDALPDHPPRPE</sequence>
<dbReference type="SUPFAM" id="SSF53474">
    <property type="entry name" value="alpha/beta-Hydrolases"/>
    <property type="match status" value="1"/>
</dbReference>
<evidence type="ECO:0000259" key="2">
    <source>
        <dbReference type="Pfam" id="PF12697"/>
    </source>
</evidence>
<proteinExistence type="predicted"/>
<name>A0ABN4DE03_9CORY</name>
<dbReference type="InterPro" id="IPR000073">
    <property type="entry name" value="AB_hydrolase_1"/>
</dbReference>
<dbReference type="InterPro" id="IPR029058">
    <property type="entry name" value="AB_hydrolase_fold"/>
</dbReference>
<dbReference type="EMBL" id="CP008944">
    <property type="protein sequence ID" value="AIG64483.1"/>
    <property type="molecule type" value="Genomic_DNA"/>
</dbReference>
<keyword evidence="1" id="KW-0378">Hydrolase</keyword>
<dbReference type="PRINTS" id="PR00412">
    <property type="entry name" value="EPOXHYDRLASE"/>
</dbReference>
<dbReference type="Pfam" id="PF12697">
    <property type="entry name" value="Abhydrolase_6"/>
    <property type="match status" value="1"/>
</dbReference>
<dbReference type="InterPro" id="IPR050266">
    <property type="entry name" value="AB_hydrolase_sf"/>
</dbReference>
<dbReference type="InterPro" id="IPR000639">
    <property type="entry name" value="Epox_hydrolase-like"/>
</dbReference>
<dbReference type="Proteomes" id="UP000028504">
    <property type="component" value="Chromosome"/>
</dbReference>
<keyword evidence="4" id="KW-1185">Reference proteome</keyword>
<evidence type="ECO:0000256" key="1">
    <source>
        <dbReference type="ARBA" id="ARBA00022801"/>
    </source>
</evidence>
<reference evidence="3 4" key="1">
    <citation type="submission" date="2014-07" db="EMBL/GenBank/DDBJ databases">
        <title>Complete genome sequence of Corynebacterium atypicum DSM 44849: identifiction of the mycolic acid biosynthesis genes.</title>
        <authorList>
            <person name="Tippelt A."/>
            <person name="Mollmann S."/>
            <person name="Albersmeier A."/>
            <person name="Jaenicke S."/>
            <person name="Ruckert C."/>
            <person name="Tauch A."/>
        </authorList>
    </citation>
    <scope>NUCLEOTIDE SEQUENCE [LARGE SCALE GENOMIC DNA]</scope>
    <source>
        <strain evidence="3 4">R2070</strain>
    </source>
</reference>
<gene>
    <name evidence="3" type="ORF">CATYP_07675</name>
</gene>
<dbReference type="Gene3D" id="3.40.50.1820">
    <property type="entry name" value="alpha/beta hydrolase"/>
    <property type="match status" value="1"/>
</dbReference>
<evidence type="ECO:0000313" key="4">
    <source>
        <dbReference type="Proteomes" id="UP000028504"/>
    </source>
</evidence>
<dbReference type="PANTHER" id="PTHR43798">
    <property type="entry name" value="MONOACYLGLYCEROL LIPASE"/>
    <property type="match status" value="1"/>
</dbReference>
<feature type="domain" description="AB hydrolase-1" evidence="2">
    <location>
        <begin position="69"/>
        <end position="324"/>
    </location>
</feature>